<dbReference type="InterPro" id="IPR005467">
    <property type="entry name" value="His_kinase_dom"/>
</dbReference>
<dbReference type="Pfam" id="PF00512">
    <property type="entry name" value="HisKA"/>
    <property type="match status" value="1"/>
</dbReference>
<dbReference type="InterPro" id="IPR003660">
    <property type="entry name" value="HAMP_dom"/>
</dbReference>
<dbReference type="InterPro" id="IPR003594">
    <property type="entry name" value="HATPase_dom"/>
</dbReference>
<evidence type="ECO:0000256" key="7">
    <source>
        <dbReference type="ARBA" id="ARBA00022741"/>
    </source>
</evidence>
<comment type="catalytic activity">
    <reaction evidence="1">
        <text>ATP + protein L-histidine = ADP + protein N-phospho-L-histidine.</text>
        <dbReference type="EC" id="2.7.13.3"/>
    </reaction>
</comment>
<dbReference type="PROSITE" id="PS50885">
    <property type="entry name" value="HAMP"/>
    <property type="match status" value="1"/>
</dbReference>
<reference evidence="13 14" key="1">
    <citation type="submission" date="2024-05" db="EMBL/GenBank/DDBJ databases">
        <title>Neorhizobium sp. Rsf11, a plant growth promoting and heavy metal resistant PAH-degrader.</title>
        <authorList>
            <person name="Golubev S.N."/>
            <person name="Muratova A.Y."/>
            <person name="Markelova M.I."/>
        </authorList>
    </citation>
    <scope>NUCLEOTIDE SEQUENCE [LARGE SCALE GENOMIC DNA]</scope>
    <source>
        <strain evidence="13 14">Rsf11</strain>
    </source>
</reference>
<name>A0ABV0M6A1_9HYPH</name>
<dbReference type="PROSITE" id="PS50109">
    <property type="entry name" value="HIS_KIN"/>
    <property type="match status" value="1"/>
</dbReference>
<dbReference type="SUPFAM" id="SSF47384">
    <property type="entry name" value="Homodimeric domain of signal transducing histidine kinase"/>
    <property type="match status" value="1"/>
</dbReference>
<gene>
    <name evidence="13" type="ORF">ABK249_21005</name>
</gene>
<dbReference type="PANTHER" id="PTHR44936:SF10">
    <property type="entry name" value="SENSOR PROTEIN RSTB"/>
    <property type="match status" value="1"/>
</dbReference>
<keyword evidence="4" id="KW-1003">Cell membrane</keyword>
<feature type="transmembrane region" description="Helical" evidence="10">
    <location>
        <begin position="127"/>
        <end position="149"/>
    </location>
</feature>
<evidence type="ECO:0000313" key="14">
    <source>
        <dbReference type="Proteomes" id="UP001496627"/>
    </source>
</evidence>
<dbReference type="SUPFAM" id="SSF55874">
    <property type="entry name" value="ATPase domain of HSP90 chaperone/DNA topoisomerase II/histidine kinase"/>
    <property type="match status" value="1"/>
</dbReference>
<keyword evidence="10" id="KW-1133">Transmembrane helix</keyword>
<dbReference type="EC" id="2.7.13.3" evidence="3"/>
<feature type="domain" description="HAMP" evidence="12">
    <location>
        <begin position="146"/>
        <end position="201"/>
    </location>
</feature>
<dbReference type="InterPro" id="IPR036097">
    <property type="entry name" value="HisK_dim/P_sf"/>
</dbReference>
<dbReference type="InterPro" id="IPR036890">
    <property type="entry name" value="HATPase_C_sf"/>
</dbReference>
<comment type="caution">
    <text evidence="13">The sequence shown here is derived from an EMBL/GenBank/DDBJ whole genome shotgun (WGS) entry which is preliminary data.</text>
</comment>
<dbReference type="Gene3D" id="3.30.565.10">
    <property type="entry name" value="Histidine kinase-like ATPase, C-terminal domain"/>
    <property type="match status" value="1"/>
</dbReference>
<keyword evidence="10" id="KW-0812">Transmembrane</keyword>
<protein>
    <recommendedName>
        <fullName evidence="3">histidine kinase</fullName>
        <ecNumber evidence="3">2.7.13.3</ecNumber>
    </recommendedName>
</protein>
<dbReference type="CDD" id="cd06225">
    <property type="entry name" value="HAMP"/>
    <property type="match status" value="1"/>
</dbReference>
<dbReference type="GO" id="GO:0005524">
    <property type="term" value="F:ATP binding"/>
    <property type="evidence" value="ECO:0007669"/>
    <property type="project" value="UniProtKB-KW"/>
</dbReference>
<dbReference type="InterPro" id="IPR003661">
    <property type="entry name" value="HisK_dim/P_dom"/>
</dbReference>
<feature type="transmembrane region" description="Helical" evidence="10">
    <location>
        <begin position="12"/>
        <end position="32"/>
    </location>
</feature>
<feature type="domain" description="Histidine kinase" evidence="11">
    <location>
        <begin position="209"/>
        <end position="421"/>
    </location>
</feature>
<dbReference type="SMART" id="SM00388">
    <property type="entry name" value="HisKA"/>
    <property type="match status" value="1"/>
</dbReference>
<dbReference type="Gene3D" id="1.10.287.130">
    <property type="match status" value="1"/>
</dbReference>
<dbReference type="Gene3D" id="1.10.8.500">
    <property type="entry name" value="HAMP domain in histidine kinase"/>
    <property type="match status" value="1"/>
</dbReference>
<evidence type="ECO:0000256" key="2">
    <source>
        <dbReference type="ARBA" id="ARBA00004651"/>
    </source>
</evidence>
<dbReference type="Pfam" id="PF02518">
    <property type="entry name" value="HATPase_c"/>
    <property type="match status" value="1"/>
</dbReference>
<evidence type="ECO:0000256" key="5">
    <source>
        <dbReference type="ARBA" id="ARBA00022553"/>
    </source>
</evidence>
<evidence type="ECO:0000256" key="10">
    <source>
        <dbReference type="SAM" id="Phobius"/>
    </source>
</evidence>
<keyword evidence="6" id="KW-0808">Transferase</keyword>
<dbReference type="InterPro" id="IPR004358">
    <property type="entry name" value="Sig_transdc_His_kin-like_C"/>
</dbReference>
<evidence type="ECO:0000256" key="3">
    <source>
        <dbReference type="ARBA" id="ARBA00012438"/>
    </source>
</evidence>
<dbReference type="PRINTS" id="PR00344">
    <property type="entry name" value="BCTRLSENSOR"/>
</dbReference>
<dbReference type="EMBL" id="JBEAAL010000018">
    <property type="protein sequence ID" value="MEQ1407408.1"/>
    <property type="molecule type" value="Genomic_DNA"/>
</dbReference>
<comment type="subcellular location">
    <subcellularLocation>
        <location evidence="2">Cell membrane</location>
        <topology evidence="2">Multi-pass membrane protein</topology>
    </subcellularLocation>
</comment>
<evidence type="ECO:0000256" key="6">
    <source>
        <dbReference type="ARBA" id="ARBA00022679"/>
    </source>
</evidence>
<dbReference type="Proteomes" id="UP001496627">
    <property type="component" value="Unassembled WGS sequence"/>
</dbReference>
<keyword evidence="10" id="KW-0472">Membrane</keyword>
<dbReference type="SMART" id="SM00304">
    <property type="entry name" value="HAMP"/>
    <property type="match status" value="1"/>
</dbReference>
<evidence type="ECO:0000256" key="9">
    <source>
        <dbReference type="ARBA" id="ARBA00022840"/>
    </source>
</evidence>
<keyword evidence="9 13" id="KW-0067">ATP-binding</keyword>
<keyword evidence="14" id="KW-1185">Reference proteome</keyword>
<dbReference type="InterPro" id="IPR050980">
    <property type="entry name" value="2C_sensor_his_kinase"/>
</dbReference>
<dbReference type="RefSeq" id="WP_348863875.1">
    <property type="nucleotide sequence ID" value="NZ_JBEAAL010000018.1"/>
</dbReference>
<evidence type="ECO:0000259" key="12">
    <source>
        <dbReference type="PROSITE" id="PS50885"/>
    </source>
</evidence>
<evidence type="ECO:0000256" key="1">
    <source>
        <dbReference type="ARBA" id="ARBA00000085"/>
    </source>
</evidence>
<keyword evidence="8" id="KW-0418">Kinase</keyword>
<keyword evidence="7" id="KW-0547">Nucleotide-binding</keyword>
<sequence>MQRLFWKFFTIIWLTTAASIAVLFAVTALFQITPFSREVERGQQAFALDVASQLLAREGRDAAFTFVIEAARARAPVHLSISLLDPSENCTAGTANDERHVQNEGACYKLVVQRQEADLVSETWLRIVPWLSALLTAAVAAYWLARYLIRPVAHLRSGLNALARGRFDIRIGDRMDGRKDEVAALAHDFDASAERLEQFQKAQQRLFHDVSHELRSPLSRLQAAIGVLQQNPGKLNAMMDRLVREIDRIDGLVGEILTLARLADRTADEIEMQTLNVIDLLNDIVADAAFEAQARGIRVLHEGVQTFVAEVNGELIYRALENVIRNALKYTLDNSVVAVRSEVNGDRLRVLVTDQGLGVPESELERIFQPFSRGNDVGGLGGYGLGLAITKQAIERHGGCVAASISEAGGLAVSLEIARSIRGGQGLCELANQASSAVVRDP</sequence>
<evidence type="ECO:0000313" key="13">
    <source>
        <dbReference type="EMBL" id="MEQ1407408.1"/>
    </source>
</evidence>
<evidence type="ECO:0000256" key="4">
    <source>
        <dbReference type="ARBA" id="ARBA00022475"/>
    </source>
</evidence>
<dbReference type="SMART" id="SM00387">
    <property type="entry name" value="HATPase_c"/>
    <property type="match status" value="1"/>
</dbReference>
<evidence type="ECO:0000259" key="11">
    <source>
        <dbReference type="PROSITE" id="PS50109"/>
    </source>
</evidence>
<evidence type="ECO:0000256" key="8">
    <source>
        <dbReference type="ARBA" id="ARBA00022777"/>
    </source>
</evidence>
<dbReference type="PANTHER" id="PTHR44936">
    <property type="entry name" value="SENSOR PROTEIN CREC"/>
    <property type="match status" value="1"/>
</dbReference>
<proteinExistence type="predicted"/>
<keyword evidence="5" id="KW-0597">Phosphoprotein</keyword>
<accession>A0ABV0M6A1</accession>
<organism evidence="13 14">
    <name type="scientific">Neorhizobium phenanthreniclasticum</name>
    <dbReference type="NCBI Taxonomy" id="3157917"/>
    <lineage>
        <taxon>Bacteria</taxon>
        <taxon>Pseudomonadati</taxon>
        <taxon>Pseudomonadota</taxon>
        <taxon>Alphaproteobacteria</taxon>
        <taxon>Hyphomicrobiales</taxon>
        <taxon>Rhizobiaceae</taxon>
        <taxon>Rhizobium/Agrobacterium group</taxon>
        <taxon>Neorhizobium</taxon>
    </lineage>
</organism>
<dbReference type="SUPFAM" id="SSF158472">
    <property type="entry name" value="HAMP domain-like"/>
    <property type="match status" value="1"/>
</dbReference>
<dbReference type="Pfam" id="PF00672">
    <property type="entry name" value="HAMP"/>
    <property type="match status" value="1"/>
</dbReference>
<dbReference type="CDD" id="cd00082">
    <property type="entry name" value="HisKA"/>
    <property type="match status" value="1"/>
</dbReference>